<dbReference type="Pfam" id="PF23559">
    <property type="entry name" value="WHD_DRP"/>
    <property type="match status" value="1"/>
</dbReference>
<dbReference type="Gene3D" id="1.20.5.4130">
    <property type="match status" value="1"/>
</dbReference>
<evidence type="ECO:0000259" key="7">
    <source>
        <dbReference type="Pfam" id="PF18052"/>
    </source>
</evidence>
<gene>
    <name evidence="11" type="ORF">P3X46_013210</name>
</gene>
<evidence type="ECO:0000313" key="12">
    <source>
        <dbReference type="Proteomes" id="UP001174677"/>
    </source>
</evidence>
<evidence type="ECO:0000313" key="11">
    <source>
        <dbReference type="EMBL" id="KAJ9174575.1"/>
    </source>
</evidence>
<name>A0ABQ9M557_HEVBR</name>
<dbReference type="InterPro" id="IPR032675">
    <property type="entry name" value="LRR_dom_sf"/>
</dbReference>
<keyword evidence="12" id="KW-1185">Reference proteome</keyword>
<protein>
    <recommendedName>
        <fullName evidence="13">Disease resistance RPP13-like protein 1</fullName>
    </recommendedName>
</protein>
<keyword evidence="5" id="KW-0067">ATP-binding</keyword>
<dbReference type="InterPro" id="IPR056789">
    <property type="entry name" value="LRR_R13L1-DRL21"/>
</dbReference>
<evidence type="ECO:0000259" key="6">
    <source>
        <dbReference type="Pfam" id="PF00931"/>
    </source>
</evidence>
<dbReference type="PANTHER" id="PTHR36766:SF51">
    <property type="entry name" value="DISEASE RESISTANCE RPP13-LIKE PROTEIN 1"/>
    <property type="match status" value="1"/>
</dbReference>
<keyword evidence="2" id="KW-0677">Repeat</keyword>
<evidence type="ECO:0000256" key="5">
    <source>
        <dbReference type="ARBA" id="ARBA00022840"/>
    </source>
</evidence>
<sequence length="1293" mass="147109">MEIATTVGGSILSACFQSILDKLNFIDFGKYVGQGHVLNQLNRWENMLKRIHAVLDDAEEKQMANRLVELWLSDLRDLAYDLEDIVDELDTKVQRCMLEPKLVRSNKVQKFFSVIRDGLNLDTVKFNSKMVSKIGKASARLDAIIKQKDDLRLGESMGRRVSLVRERPPSTSLVNEAKIYGREEDKKAMLKLFDAEASDAEVSVIPITGMGGVGKTTLAQLIYNDPALDFDLKFWVSIGEDFDVFRITKTIFLQLDDRADDKDLNSIQLKLKQRLVGQKFLVVLDDVWTENYEEWTLFRGPFEAGAPKSRIIVTTRSQEVSLMMGTTPAYPLKELSYNECLYVFAQHALGTRSFDEHFELKEMGEEIVKRCGGLPLAAKALGGLLRGKRNPNAWKEVLKSEIWDLPDEKSNILPALRLSYLHLPPHLKRCFGYCAILPKDREFDRNELVLLWMAEGFLYDPKKMEETEGLGHQYFDDLLSRSFFQQSNDNKSYYIMHDLIIDLARFVSRETCLHMVDKLESAKSYTKIRHLSFILHDRNTFQSLQSFYEMKSLRTFLSLNYTYLSSKVVHDLVPKLQCLRALSLTSYDFQVLPDSIGALKHLRYLDLSYTPIKRLPNSVDKLFNLQTLMLRHCVELIELPRGICNLLNLRYLDITGTSSLQEMPPHIGNLTGLCMLPKFIVGKCNRRITELKKLSNLQGQLHITSLENVVDIGDADSANLKHKLGVTELVLQWTNEFSSVFRNSSDEEQVLNSLRPHQSLSSLSIRSFGGRQFPLWLGDASFTSMVQVELSTCPQITLLPPLGRLHLLKRLTIERLTAVKEVGVEFYVDDSCFPCLETIEISYMDHWELWSWSNGLGEDSVAKFPKLREFRIRYCPKLVGKLPTSLPSLEELSIFGCPRLVDLPKGLPSLKELHVLNCPQLVDLPEGLQSLITLSIIGSQEAVLRNVSYATSLTTLEIAGMSGLVRLDEAKIKTLGALQVLEIRNCGELRYLWADETNSDYLTSLKDLKIHQCNQLVSLVNGEEGLLPCNLESLNISQCRYLEELPSGLSNLKSLQYLSIHSCASLVSFPARGLPDSLITVNIEICRSLAFLPEGIIGGKMSHLEELYYIGCPPSLRFSPNGRLPDSLKILAVDYWTTQSLNSLYYGLSHLTQLRIDNCLELESFPERELPIPTLISLKISYCGRLRSLTNHMQDLQCLQSLQICCCDQFELFPEMGLPNPKLVSLKIMFCENLRSLPSQMQNLTSLRYLEISNCRVSFPEGCLPPNLAEHSYDHLNDSRVNVLFLVRMVFWF</sequence>
<dbReference type="Gene3D" id="1.10.10.10">
    <property type="entry name" value="Winged helix-like DNA-binding domain superfamily/Winged helix DNA-binding domain"/>
    <property type="match status" value="1"/>
</dbReference>
<dbReference type="Gene3D" id="3.80.10.10">
    <property type="entry name" value="Ribonuclease Inhibitor"/>
    <property type="match status" value="3"/>
</dbReference>
<evidence type="ECO:0000259" key="10">
    <source>
        <dbReference type="Pfam" id="PF25019"/>
    </source>
</evidence>
<dbReference type="SUPFAM" id="SSF52047">
    <property type="entry name" value="RNI-like"/>
    <property type="match status" value="1"/>
</dbReference>
<organism evidence="11 12">
    <name type="scientific">Hevea brasiliensis</name>
    <name type="common">Para rubber tree</name>
    <name type="synonym">Siphonia brasiliensis</name>
    <dbReference type="NCBI Taxonomy" id="3981"/>
    <lineage>
        <taxon>Eukaryota</taxon>
        <taxon>Viridiplantae</taxon>
        <taxon>Streptophyta</taxon>
        <taxon>Embryophyta</taxon>
        <taxon>Tracheophyta</taxon>
        <taxon>Spermatophyta</taxon>
        <taxon>Magnoliopsida</taxon>
        <taxon>eudicotyledons</taxon>
        <taxon>Gunneridae</taxon>
        <taxon>Pentapetalae</taxon>
        <taxon>rosids</taxon>
        <taxon>fabids</taxon>
        <taxon>Malpighiales</taxon>
        <taxon>Euphorbiaceae</taxon>
        <taxon>Crotonoideae</taxon>
        <taxon>Micrandreae</taxon>
        <taxon>Hevea</taxon>
    </lineage>
</organism>
<dbReference type="InterPro" id="IPR036388">
    <property type="entry name" value="WH-like_DNA-bd_sf"/>
</dbReference>
<comment type="caution">
    <text evidence="11">The sequence shown here is derived from an EMBL/GenBank/DDBJ whole genome shotgun (WGS) entry which is preliminary data.</text>
</comment>
<dbReference type="Pfam" id="PF00931">
    <property type="entry name" value="NB-ARC"/>
    <property type="match status" value="1"/>
</dbReference>
<dbReference type="InterPro" id="IPR041118">
    <property type="entry name" value="Rx_N"/>
</dbReference>
<dbReference type="PRINTS" id="PR00364">
    <property type="entry name" value="DISEASERSIST"/>
</dbReference>
<feature type="domain" description="NB-ARC" evidence="6">
    <location>
        <begin position="199"/>
        <end position="347"/>
    </location>
</feature>
<dbReference type="Gene3D" id="1.10.8.430">
    <property type="entry name" value="Helical domain of apoptotic protease-activating factors"/>
    <property type="match status" value="1"/>
</dbReference>
<evidence type="ECO:0000259" key="9">
    <source>
        <dbReference type="Pfam" id="PF23559"/>
    </source>
</evidence>
<dbReference type="SUPFAM" id="SSF52058">
    <property type="entry name" value="L domain-like"/>
    <property type="match status" value="1"/>
</dbReference>
<keyword evidence="1" id="KW-0433">Leucine-rich repeat</keyword>
<dbReference type="Proteomes" id="UP001174677">
    <property type="component" value="Chromosome 8"/>
</dbReference>
<feature type="domain" description="Disease resistance protein winged helix" evidence="9">
    <location>
        <begin position="436"/>
        <end position="504"/>
    </location>
</feature>
<keyword evidence="3" id="KW-0547">Nucleotide-binding</keyword>
<evidence type="ECO:0000259" key="8">
    <source>
        <dbReference type="Pfam" id="PF23247"/>
    </source>
</evidence>
<dbReference type="Gene3D" id="3.40.50.300">
    <property type="entry name" value="P-loop containing nucleotide triphosphate hydrolases"/>
    <property type="match status" value="1"/>
</dbReference>
<keyword evidence="4" id="KW-0611">Plant defense</keyword>
<accession>A0ABQ9M557</accession>
<dbReference type="InterPro" id="IPR058922">
    <property type="entry name" value="WHD_DRP"/>
</dbReference>
<feature type="domain" description="Disease resistance protein At4g27190-like leucine-rich repeats" evidence="8">
    <location>
        <begin position="885"/>
        <end position="1014"/>
    </location>
</feature>
<dbReference type="InterPro" id="IPR027417">
    <property type="entry name" value="P-loop_NTPase"/>
</dbReference>
<dbReference type="Pfam" id="PF25019">
    <property type="entry name" value="LRR_R13L1-DRL21"/>
    <property type="match status" value="1"/>
</dbReference>
<evidence type="ECO:0000256" key="4">
    <source>
        <dbReference type="ARBA" id="ARBA00022821"/>
    </source>
</evidence>
<proteinExistence type="predicted"/>
<dbReference type="Pfam" id="PF18052">
    <property type="entry name" value="Rx_N"/>
    <property type="match status" value="1"/>
</dbReference>
<evidence type="ECO:0008006" key="13">
    <source>
        <dbReference type="Google" id="ProtNLM"/>
    </source>
</evidence>
<dbReference type="SUPFAM" id="SSF52540">
    <property type="entry name" value="P-loop containing nucleoside triphosphate hydrolases"/>
    <property type="match status" value="1"/>
</dbReference>
<dbReference type="EMBL" id="JARPOI010000008">
    <property type="protein sequence ID" value="KAJ9174575.1"/>
    <property type="molecule type" value="Genomic_DNA"/>
</dbReference>
<evidence type="ECO:0000256" key="3">
    <source>
        <dbReference type="ARBA" id="ARBA00022741"/>
    </source>
</evidence>
<dbReference type="InterPro" id="IPR057135">
    <property type="entry name" value="At4g27190-like_LRR"/>
</dbReference>
<evidence type="ECO:0000256" key="1">
    <source>
        <dbReference type="ARBA" id="ARBA00022614"/>
    </source>
</evidence>
<dbReference type="InterPro" id="IPR002182">
    <property type="entry name" value="NB-ARC"/>
</dbReference>
<reference evidence="11 12" key="1">
    <citation type="journal article" date="2023" name="Plant Biotechnol. J.">
        <title>Chromosome-level wild Hevea brasiliensis genome provides new tools for genomic-assisted breeding and valuable loci to elevate rubber yield.</title>
        <authorList>
            <person name="Cheng H."/>
            <person name="Song X."/>
            <person name="Hu Y."/>
            <person name="Wu T."/>
            <person name="Yang Q."/>
            <person name="An Z."/>
            <person name="Feng S."/>
            <person name="Deng Z."/>
            <person name="Wu W."/>
            <person name="Zeng X."/>
            <person name="Tu M."/>
            <person name="Wang X."/>
            <person name="Huang H."/>
        </authorList>
    </citation>
    <scope>NUCLEOTIDE SEQUENCE [LARGE SCALE GENOMIC DNA]</scope>
    <source>
        <strain evidence="11">MT/VB/25A 57/8</strain>
    </source>
</reference>
<feature type="domain" description="R13L1/DRL21-like LRR repeat region" evidence="10">
    <location>
        <begin position="688"/>
        <end position="815"/>
    </location>
</feature>
<dbReference type="Pfam" id="PF23247">
    <property type="entry name" value="LRR_RPS2"/>
    <property type="match status" value="1"/>
</dbReference>
<dbReference type="PANTHER" id="PTHR36766">
    <property type="entry name" value="PLANT BROAD-SPECTRUM MILDEW RESISTANCE PROTEIN RPW8"/>
    <property type="match status" value="1"/>
</dbReference>
<feature type="domain" description="Disease resistance N-terminal" evidence="7">
    <location>
        <begin position="18"/>
        <end position="103"/>
    </location>
</feature>
<evidence type="ECO:0000256" key="2">
    <source>
        <dbReference type="ARBA" id="ARBA00022737"/>
    </source>
</evidence>
<dbReference type="InterPro" id="IPR042197">
    <property type="entry name" value="Apaf_helical"/>
</dbReference>